<evidence type="ECO:0000259" key="1">
    <source>
        <dbReference type="Pfam" id="PF10988"/>
    </source>
</evidence>
<gene>
    <name evidence="2" type="ORF">KOM_12_237</name>
</gene>
<reference evidence="2" key="1">
    <citation type="submission" date="2021-06" db="EMBL/GenBank/DDBJ databases">
        <authorList>
            <person name="Rolland C."/>
        </authorList>
    </citation>
    <scope>NUCLEOTIDE SEQUENCE</scope>
    <source>
        <strain evidence="2">347.936635</strain>
    </source>
</reference>
<dbReference type="Gene3D" id="2.160.20.120">
    <property type="match status" value="1"/>
</dbReference>
<dbReference type="EMBL" id="MZ420154">
    <property type="protein sequence ID" value="QYA18506.1"/>
    <property type="molecule type" value="Genomic_DNA"/>
</dbReference>
<dbReference type="Pfam" id="PF10988">
    <property type="entry name" value="DUF2807"/>
    <property type="match status" value="1"/>
</dbReference>
<proteinExistence type="predicted"/>
<feature type="domain" description="Putative auto-transporter adhesin head GIN" evidence="1">
    <location>
        <begin position="147"/>
        <end position="261"/>
    </location>
</feature>
<accession>A0A8F8KNQ2</accession>
<sequence>MSTLVFRGHLHFSVDGIGKLKADDGSKFFVERKNGELHIKPGGGGIDSNVVINNGSISYSSGGSSYIVNSGSGVSMINGDVYINGSSFNNKVVINGMDIGNVIREEIRLRKMGRSLLDGPSGNAKTETPTPVVDDGSIESYDLTSVVSRIEVQGSSSVHFKNDVVLSENLSVSVSGAGRVRLPGTQLDNLRANISGSGSLDCCQSTVKKANLAVSGSGKINNLHCVVECNASVSGSGNITCTAASSCSTDRSVSGSGKINIQKF</sequence>
<evidence type="ECO:0000313" key="2">
    <source>
        <dbReference type="EMBL" id="QYA18506.1"/>
    </source>
</evidence>
<dbReference type="InterPro" id="IPR021255">
    <property type="entry name" value="DUF2807"/>
</dbReference>
<organism evidence="2">
    <name type="scientific">Clandestinovirus</name>
    <dbReference type="NCBI Taxonomy" id="2831644"/>
    <lineage>
        <taxon>Viruses</taxon>
    </lineage>
</organism>
<protein>
    <submittedName>
        <fullName evidence="2">Putative auto-transporter adhesin</fullName>
    </submittedName>
</protein>
<name>A0A8F8KNQ2_9VIRU</name>